<sequence>TLVLAFIAAWGTVTSQIALVTLAGGGFLTELGTVVGFYFGKKASEE</sequence>
<proteinExistence type="predicted"/>
<reference evidence="1" key="1">
    <citation type="journal article" date="2014" name="Front. Microbiol.">
        <title>High frequency of phylogenetically diverse reductive dehalogenase-homologous genes in deep subseafloor sedimentary metagenomes.</title>
        <authorList>
            <person name="Kawai M."/>
            <person name="Futagami T."/>
            <person name="Toyoda A."/>
            <person name="Takaki Y."/>
            <person name="Nishi S."/>
            <person name="Hori S."/>
            <person name="Arai W."/>
            <person name="Tsubouchi T."/>
            <person name="Morono Y."/>
            <person name="Uchiyama I."/>
            <person name="Ito T."/>
            <person name="Fujiyama A."/>
            <person name="Inagaki F."/>
            <person name="Takami H."/>
        </authorList>
    </citation>
    <scope>NUCLEOTIDE SEQUENCE</scope>
    <source>
        <strain evidence="1">Expedition CK06-06</strain>
    </source>
</reference>
<evidence type="ECO:0000313" key="1">
    <source>
        <dbReference type="EMBL" id="GAH30364.1"/>
    </source>
</evidence>
<name>X1FLV7_9ZZZZ</name>
<comment type="caution">
    <text evidence="1">The sequence shown here is derived from an EMBL/GenBank/DDBJ whole genome shotgun (WGS) entry which is preliminary data.</text>
</comment>
<feature type="non-terminal residue" evidence="1">
    <location>
        <position position="1"/>
    </location>
</feature>
<protein>
    <submittedName>
        <fullName evidence="1">Uncharacterized protein</fullName>
    </submittedName>
</protein>
<dbReference type="EMBL" id="BARU01002666">
    <property type="protein sequence ID" value="GAH30364.1"/>
    <property type="molecule type" value="Genomic_DNA"/>
</dbReference>
<accession>X1FLV7</accession>
<gene>
    <name evidence="1" type="ORF">S03H2_06184</name>
</gene>
<dbReference type="AlphaFoldDB" id="X1FLV7"/>
<organism evidence="1">
    <name type="scientific">marine sediment metagenome</name>
    <dbReference type="NCBI Taxonomy" id="412755"/>
    <lineage>
        <taxon>unclassified sequences</taxon>
        <taxon>metagenomes</taxon>
        <taxon>ecological metagenomes</taxon>
    </lineage>
</organism>